<evidence type="ECO:0000313" key="7">
    <source>
        <dbReference type="EMBL" id="OVA07279.1"/>
    </source>
</evidence>
<dbReference type="PANTHER" id="PTHR47162">
    <property type="entry name" value="OS02G0192300 PROTEIN"/>
    <property type="match status" value="1"/>
</dbReference>
<sequence length="636" mass="71291">MLVEERTNNAGHAEFSPLVHCSKSASFVNGVSFGNGGADIDGSIGSFSVDGIRTYKRRKQMRMSSESNNSQDDVRVSVAAEDDQLVDQKVKQPNGKSISYEQNGVFKIDGPLPTQGSADCLHDHWRNVVLEYISQSLDVSEGGLRGCIRDALASSPFGSSNMFQLHSASEQTAHDQDSVSCHRDRKKDRRSVNSDGPLKEPNNQATVHVVSEMCQRVFHSVLVSEKFELLCKLLCENFQGIKVESFTEFSIINSRMIEGAYRPSPTLFHTDMQQVWRKFQKIGKEMVSLATGLSDMSRTSYLDQFGGVVNGICGEGKHEEINQTGSEQRHCSDVVTRKVCPSLESDQQTKPEHVEVFGLDKVCICRRCGAKADGKDYLVCDLCEEMYHVSCIEPAVEEIPPRSWYCANCTTTGIESPHENCVVCERLSYSRTQNLADGDGKGPIPEDTLCSLEEKSVSSMESEENGLQCSNRERILNRPCKLCGGDIEEGQKFKVCEHAYCLFRIYHVHCLTSEQLNYHGPHWYCPSCLCRSCLTDEEDIKIVLCDGCDHAYHIYCMEPPLTSIPKGKWFCKQCDKELQKIHKAKTTYEKKNREKKQRKNRVMGANKAVGGSVDMLLSAAEKLKTEEKLAADERKR</sequence>
<dbReference type="AlphaFoldDB" id="A0A200QA10"/>
<keyword evidence="1" id="KW-0479">Metal-binding</keyword>
<dbReference type="Proteomes" id="UP000195402">
    <property type="component" value="Unassembled WGS sequence"/>
</dbReference>
<dbReference type="EMBL" id="MVGT01002617">
    <property type="protein sequence ID" value="OVA07279.1"/>
    <property type="molecule type" value="Genomic_DNA"/>
</dbReference>
<dbReference type="OMA" id="CTEKVQS"/>
<reference evidence="7 8" key="1">
    <citation type="journal article" date="2017" name="Mol. Plant">
        <title>The Genome of Medicinal Plant Macleaya cordata Provides New Insights into Benzylisoquinoline Alkaloids Metabolism.</title>
        <authorList>
            <person name="Liu X."/>
            <person name="Liu Y."/>
            <person name="Huang P."/>
            <person name="Ma Y."/>
            <person name="Qing Z."/>
            <person name="Tang Q."/>
            <person name="Cao H."/>
            <person name="Cheng P."/>
            <person name="Zheng Y."/>
            <person name="Yuan Z."/>
            <person name="Zhou Y."/>
            <person name="Liu J."/>
            <person name="Tang Z."/>
            <person name="Zhuo Y."/>
            <person name="Zhang Y."/>
            <person name="Yu L."/>
            <person name="Huang J."/>
            <person name="Yang P."/>
            <person name="Peng Q."/>
            <person name="Zhang J."/>
            <person name="Jiang W."/>
            <person name="Zhang Z."/>
            <person name="Lin K."/>
            <person name="Ro D.K."/>
            <person name="Chen X."/>
            <person name="Xiong X."/>
            <person name="Shang Y."/>
            <person name="Huang S."/>
            <person name="Zeng J."/>
        </authorList>
    </citation>
    <scope>NUCLEOTIDE SEQUENCE [LARGE SCALE GENOMIC DNA]</scope>
    <source>
        <strain evidence="8">cv. BLH2017</strain>
        <tissue evidence="7">Root</tissue>
    </source>
</reference>
<protein>
    <submittedName>
        <fullName evidence="7">Zinc finger protein</fullName>
    </submittedName>
</protein>
<evidence type="ECO:0000256" key="3">
    <source>
        <dbReference type="ARBA" id="ARBA00022833"/>
    </source>
</evidence>
<dbReference type="PROSITE" id="PS01359">
    <property type="entry name" value="ZF_PHD_1"/>
    <property type="match status" value="2"/>
</dbReference>
<name>A0A200QA10_MACCD</name>
<dbReference type="InterPro" id="IPR011011">
    <property type="entry name" value="Znf_FYVE_PHD"/>
</dbReference>
<feature type="domain" description="PHD-type" evidence="6">
    <location>
        <begin position="527"/>
        <end position="577"/>
    </location>
</feature>
<dbReference type="InterPro" id="IPR001965">
    <property type="entry name" value="Znf_PHD"/>
</dbReference>
<dbReference type="PROSITE" id="PS50016">
    <property type="entry name" value="ZF_PHD_2"/>
    <property type="match status" value="2"/>
</dbReference>
<dbReference type="OrthoDB" id="1903104at2759"/>
<gene>
    <name evidence="7" type="ORF">BVC80_1601g17</name>
</gene>
<keyword evidence="8" id="KW-1185">Reference proteome</keyword>
<dbReference type="InterPro" id="IPR019787">
    <property type="entry name" value="Znf_PHD-finger"/>
</dbReference>
<dbReference type="Gene3D" id="2.30.30.1150">
    <property type="match status" value="1"/>
</dbReference>
<organism evidence="7 8">
    <name type="scientific">Macleaya cordata</name>
    <name type="common">Five-seeded plume-poppy</name>
    <name type="synonym">Bocconia cordata</name>
    <dbReference type="NCBI Taxonomy" id="56857"/>
    <lineage>
        <taxon>Eukaryota</taxon>
        <taxon>Viridiplantae</taxon>
        <taxon>Streptophyta</taxon>
        <taxon>Embryophyta</taxon>
        <taxon>Tracheophyta</taxon>
        <taxon>Spermatophyta</taxon>
        <taxon>Magnoliopsida</taxon>
        <taxon>Ranunculales</taxon>
        <taxon>Papaveraceae</taxon>
        <taxon>Papaveroideae</taxon>
        <taxon>Macleaya</taxon>
    </lineage>
</organism>
<dbReference type="STRING" id="56857.A0A200QA10"/>
<dbReference type="SUPFAM" id="SSF57903">
    <property type="entry name" value="FYVE/PHD zinc finger"/>
    <property type="match status" value="2"/>
</dbReference>
<evidence type="ECO:0000256" key="4">
    <source>
        <dbReference type="PROSITE-ProRule" id="PRU00146"/>
    </source>
</evidence>
<evidence type="ECO:0000256" key="2">
    <source>
        <dbReference type="ARBA" id="ARBA00022771"/>
    </source>
</evidence>
<keyword evidence="2 4" id="KW-0863">Zinc-finger</keyword>
<dbReference type="PANTHER" id="PTHR47162:SF9">
    <property type="entry name" value="PHD FINGER PROTEIN EHD3-LIKE"/>
    <property type="match status" value="1"/>
</dbReference>
<feature type="region of interest" description="Disordered" evidence="5">
    <location>
        <begin position="167"/>
        <end position="204"/>
    </location>
</feature>
<dbReference type="InterPro" id="IPR013083">
    <property type="entry name" value="Znf_RING/FYVE/PHD"/>
</dbReference>
<evidence type="ECO:0000256" key="5">
    <source>
        <dbReference type="SAM" id="MobiDB-lite"/>
    </source>
</evidence>
<dbReference type="Pfam" id="PF00628">
    <property type="entry name" value="PHD"/>
    <property type="match status" value="2"/>
</dbReference>
<feature type="domain" description="PHD-type" evidence="6">
    <location>
        <begin position="362"/>
        <end position="412"/>
    </location>
</feature>
<keyword evidence="3" id="KW-0862">Zinc</keyword>
<feature type="region of interest" description="Disordered" evidence="5">
    <location>
        <begin position="588"/>
        <end position="607"/>
    </location>
</feature>
<evidence type="ECO:0000259" key="6">
    <source>
        <dbReference type="PROSITE" id="PS50016"/>
    </source>
</evidence>
<evidence type="ECO:0000313" key="8">
    <source>
        <dbReference type="Proteomes" id="UP000195402"/>
    </source>
</evidence>
<feature type="compositionally biased region" description="Basic and acidic residues" evidence="5">
    <location>
        <begin position="172"/>
        <end position="182"/>
    </location>
</feature>
<dbReference type="Gene3D" id="3.30.40.10">
    <property type="entry name" value="Zinc/RING finger domain, C3HC4 (zinc finger)"/>
    <property type="match status" value="1"/>
</dbReference>
<proteinExistence type="predicted"/>
<accession>A0A200QA10</accession>
<evidence type="ECO:0000256" key="1">
    <source>
        <dbReference type="ARBA" id="ARBA00022723"/>
    </source>
</evidence>
<dbReference type="InterPro" id="IPR019786">
    <property type="entry name" value="Zinc_finger_PHD-type_CS"/>
</dbReference>
<dbReference type="GO" id="GO:0008270">
    <property type="term" value="F:zinc ion binding"/>
    <property type="evidence" value="ECO:0007669"/>
    <property type="project" value="UniProtKB-KW"/>
</dbReference>
<dbReference type="InParanoid" id="A0A200QA10"/>
<dbReference type="SMART" id="SM00249">
    <property type="entry name" value="PHD"/>
    <property type="match status" value="3"/>
</dbReference>
<comment type="caution">
    <text evidence="7">The sequence shown here is derived from an EMBL/GenBank/DDBJ whole genome shotgun (WGS) entry which is preliminary data.</text>
</comment>